<dbReference type="InterPro" id="IPR029063">
    <property type="entry name" value="SAM-dependent_MTases_sf"/>
</dbReference>
<dbReference type="EMBL" id="FNJL01000026">
    <property type="protein sequence ID" value="SDP78570.1"/>
    <property type="molecule type" value="Genomic_DNA"/>
</dbReference>
<evidence type="ECO:0000313" key="2">
    <source>
        <dbReference type="Proteomes" id="UP000199317"/>
    </source>
</evidence>
<dbReference type="GO" id="GO:0009312">
    <property type="term" value="P:oligosaccharide biosynthetic process"/>
    <property type="evidence" value="ECO:0007669"/>
    <property type="project" value="InterPro"/>
</dbReference>
<accession>A0A1H0VJE8</accession>
<evidence type="ECO:0000313" key="1">
    <source>
        <dbReference type="EMBL" id="SDP78570.1"/>
    </source>
</evidence>
<dbReference type="SUPFAM" id="SSF53335">
    <property type="entry name" value="S-adenosyl-L-methionine-dependent methyltransferases"/>
    <property type="match status" value="1"/>
</dbReference>
<dbReference type="RefSeq" id="WP_092837437.1">
    <property type="nucleotide sequence ID" value="NZ_CP028290.1"/>
</dbReference>
<gene>
    <name evidence="1" type="ORF">SAMN04489708_12668</name>
</gene>
<name>A0A1H0VJE8_9BURK</name>
<organism evidence="1 2">
    <name type="scientific">Paracidovorax cattleyae</name>
    <dbReference type="NCBI Taxonomy" id="80868"/>
    <lineage>
        <taxon>Bacteria</taxon>
        <taxon>Pseudomonadati</taxon>
        <taxon>Pseudomonadota</taxon>
        <taxon>Betaproteobacteria</taxon>
        <taxon>Burkholderiales</taxon>
        <taxon>Comamonadaceae</taxon>
        <taxon>Paracidovorax</taxon>
    </lineage>
</organism>
<dbReference type="Gene3D" id="3.40.50.150">
    <property type="entry name" value="Vaccinia Virus protein VP39"/>
    <property type="match status" value="1"/>
</dbReference>
<dbReference type="CDD" id="cd02440">
    <property type="entry name" value="AdoMet_MTases"/>
    <property type="match status" value="1"/>
</dbReference>
<proteinExistence type="predicted"/>
<dbReference type="AlphaFoldDB" id="A0A1H0VJE8"/>
<dbReference type="Proteomes" id="UP000199317">
    <property type="component" value="Unassembled WGS sequence"/>
</dbReference>
<reference evidence="2" key="1">
    <citation type="submission" date="2016-10" db="EMBL/GenBank/DDBJ databases">
        <authorList>
            <person name="Varghese N."/>
            <person name="Submissions S."/>
        </authorList>
    </citation>
    <scope>NUCLEOTIDE SEQUENCE [LARGE SCALE GENOMIC DNA]</scope>
    <source>
        <strain evidence="2">DSM 17101</strain>
    </source>
</reference>
<sequence length="213" mass="23302">MTMPSDVLHCADGGAVALRHFEAMYAGSDDPWRFDGSWYEARKRRMLLAALPHERYARAFEPGCANGGLTAELAPRCGRLLATDGAARALSVAGQRLRPYPHVTLRRMWVPDEWPEGAFDLIVLSEFVYYLAPAGIDRLAQRVRASLAPEGVVAACHWRRPIPGCALGGDAAHARLESAMALHRMVDTTDADFRLGVWAAATESVACREGRAD</sequence>
<dbReference type="InterPro" id="IPR008715">
    <property type="entry name" value="SAM-MeTfrase_NodS-like"/>
</dbReference>
<dbReference type="OrthoDB" id="116799at2"/>
<protein>
    <submittedName>
        <fullName evidence="1">Nodulation protein S (NodS)</fullName>
    </submittedName>
</protein>
<dbReference type="GO" id="GO:0008757">
    <property type="term" value="F:S-adenosylmethionine-dependent methyltransferase activity"/>
    <property type="evidence" value="ECO:0007669"/>
    <property type="project" value="InterPro"/>
</dbReference>
<dbReference type="Pfam" id="PF05401">
    <property type="entry name" value="NodS"/>
    <property type="match status" value="1"/>
</dbReference>
<keyword evidence="2" id="KW-1185">Reference proteome</keyword>